<keyword evidence="2" id="KW-1185">Reference proteome</keyword>
<accession>A0A1J1IBE0</accession>
<gene>
    <name evidence="1" type="ORF">CLUMA_CG010993</name>
</gene>
<name>A0A1J1IBE0_9DIPT</name>
<dbReference type="AlphaFoldDB" id="A0A1J1IBE0"/>
<dbReference type="EMBL" id="CVRI01000047">
    <property type="protein sequence ID" value="CRK97607.1"/>
    <property type="molecule type" value="Genomic_DNA"/>
</dbReference>
<reference evidence="1 2" key="1">
    <citation type="submission" date="2015-04" db="EMBL/GenBank/DDBJ databases">
        <authorList>
            <person name="Syromyatnikov M.Y."/>
            <person name="Popov V.N."/>
        </authorList>
    </citation>
    <scope>NUCLEOTIDE SEQUENCE [LARGE SCALE GENOMIC DNA]</scope>
</reference>
<dbReference type="Proteomes" id="UP000183832">
    <property type="component" value="Unassembled WGS sequence"/>
</dbReference>
<sequence>MCGLTFETRNEENENFWQHKHQNKTTSTQKQGTIRKQSLNPCFEEKTVCKLLFASLLSFVVNHHHRHRHDNDHELRERR</sequence>
<proteinExistence type="predicted"/>
<protein>
    <submittedName>
        <fullName evidence="1">CLUMA_CG010993, isoform A</fullName>
    </submittedName>
</protein>
<evidence type="ECO:0000313" key="1">
    <source>
        <dbReference type="EMBL" id="CRK97607.1"/>
    </source>
</evidence>
<evidence type="ECO:0000313" key="2">
    <source>
        <dbReference type="Proteomes" id="UP000183832"/>
    </source>
</evidence>
<organism evidence="1 2">
    <name type="scientific">Clunio marinus</name>
    <dbReference type="NCBI Taxonomy" id="568069"/>
    <lineage>
        <taxon>Eukaryota</taxon>
        <taxon>Metazoa</taxon>
        <taxon>Ecdysozoa</taxon>
        <taxon>Arthropoda</taxon>
        <taxon>Hexapoda</taxon>
        <taxon>Insecta</taxon>
        <taxon>Pterygota</taxon>
        <taxon>Neoptera</taxon>
        <taxon>Endopterygota</taxon>
        <taxon>Diptera</taxon>
        <taxon>Nematocera</taxon>
        <taxon>Chironomoidea</taxon>
        <taxon>Chironomidae</taxon>
        <taxon>Clunio</taxon>
    </lineage>
</organism>